<dbReference type="Proteomes" id="UP000239197">
    <property type="component" value="Chromosome"/>
</dbReference>
<dbReference type="InterPro" id="IPR022385">
    <property type="entry name" value="Rhs_assc_core"/>
</dbReference>
<sequence>MTGFPAARQFDNTAIGGPIVQGSPGVMIGAPTGVACSVCPGGVVVGSPVNPSLGAKVLPGETDIAMPASLPFVLSRSYSSYKTDTPAPVGMFGPGWAAAADIRLQIRTDELILNDNAGRSIHFHHLPPGQIVFSHSENLWLARGGVDKQTGAHPLSKLWQVLPDELRNSPHYYFVANDATGPWWILGCVQLPETAEDVLPRPLPASRLLLGLTDRFGNQLNYHRDAEGEFAGQITGVTDSVGRRFRLELMTLPDFKPALNTGWGEDNGVRLSAVWLTKDLAFPDLPTRPLVRYDYTARGELKTVYDRAGEIVRQFDWHSENTGLMIAHRYAGRPATNYVYDAFGKVISQVNPGGLSYEFEYSKNQTRVTDSLGRLRVYHFEGEQGLRRVVRLEQADCNCTQSAFNNRGQLISQTDISGRTTEFHINPANGTLGAILHPGGEKRSQFNYNKQGQLVCSTAPDGRRVSQEYDAFGRLIAETDALHQTRRYHYADDKSAQPCATEDAAGGRQTLEWNAAGLLIAFTDCSGFKTSYRYNRDGQPVEIQHEEGMKTRFAYDARGRRISREDSAGGKTVWEYNAAGDVIAVTRPDGSQSTQTYDERGNPTAQNEGGLTRQTEFDSAGRLMRLVNENGADTKFSYDVMDRLIQEVGFDGRVQSYQYNAAGQMTQMTTGLGDHHYAYTPAGRLNSVSSPDGFLATFTDAAGNRNCTHPDLNTPLADTLPVWYHNRIQRDERYIYEHDKFGNLTEKRPYRAGWREAPRGAISHFSYDQAHRLTRFTTEEDGLIQTQARYICDPLGRRVCKRVTHINPQSGETETQNIWFGWDGDRLVLTENRDTQLHTIYHPNSFVPLLRAEHTRMEDSHRSLAEKLEEENGIALPTELHLRLNEIEKDIRKNRLSDDNQQWLDAVGLKAENLALWLDPMPEGEALKLQLYHCDHLGTPIALINHKTSKVEWSAVMDVWGNAVDIFNPYKLRQSIRMQGQHYDEESGLHYNRHRYYDPMQGRYITQDPIGLRGGWNLYGYGFNKPNKYIDPRGLNGVGSIVNLPGIGEKGSLAISIMQNGASSEDITTAMAPAPTSPIATGECRVTGTVAVGTGLSATASLNEKSGASALWSVPIAAVGLRASATCGLKFRDPDAKDLKVGAGFALGLGEFSIEVVQTSTWPEIYIGFGAGAGPEINLPYTPSVSGPINY</sequence>
<evidence type="ECO:0000256" key="1">
    <source>
        <dbReference type="ARBA" id="ARBA00009455"/>
    </source>
</evidence>
<feature type="region of interest" description="Disordered" evidence="3">
    <location>
        <begin position="587"/>
        <end position="610"/>
    </location>
</feature>
<feature type="domain" description="Teneurin-like YD-shell" evidence="6">
    <location>
        <begin position="529"/>
        <end position="669"/>
    </location>
</feature>
<evidence type="ECO:0008006" key="9">
    <source>
        <dbReference type="Google" id="ProtNLM"/>
    </source>
</evidence>
<proteinExistence type="inferred from homology"/>
<evidence type="ECO:0000256" key="2">
    <source>
        <dbReference type="ARBA" id="ARBA00022737"/>
    </source>
</evidence>
<dbReference type="SUPFAM" id="SSF69304">
    <property type="entry name" value="Tricorn protease N-terminal domain"/>
    <property type="match status" value="1"/>
</dbReference>
<dbReference type="InterPro" id="IPR031325">
    <property type="entry name" value="RHS_repeat"/>
</dbReference>
<dbReference type="PRINTS" id="PR00394">
    <property type="entry name" value="RHSPROTEIN"/>
</dbReference>
<dbReference type="EMBL" id="CP019062">
    <property type="protein sequence ID" value="AVF37072.1"/>
    <property type="molecule type" value="Genomic_DNA"/>
</dbReference>
<dbReference type="NCBIfam" id="TIGR01643">
    <property type="entry name" value="YD_repeat_2x"/>
    <property type="match status" value="3"/>
</dbReference>
<dbReference type="AlphaFoldDB" id="A0A2L1UVU1"/>
<dbReference type="Pfam" id="PF20148">
    <property type="entry name" value="DUF6531"/>
    <property type="match status" value="1"/>
</dbReference>
<dbReference type="RefSeq" id="WP_104924431.1">
    <property type="nucleotide sequence ID" value="NZ_CP019062.1"/>
</dbReference>
<dbReference type="InterPro" id="IPR045351">
    <property type="entry name" value="DUF6531"/>
</dbReference>
<name>A0A2L1UVU1_9GAMM</name>
<feature type="domain" description="RHS protein conserved region" evidence="4">
    <location>
        <begin position="931"/>
        <end position="963"/>
    </location>
</feature>
<feature type="domain" description="DUF6531" evidence="5">
    <location>
        <begin position="46"/>
        <end position="123"/>
    </location>
</feature>
<dbReference type="InterPro" id="IPR050708">
    <property type="entry name" value="T6SS_VgrG/RHS"/>
</dbReference>
<dbReference type="OrthoDB" id="7030285at2"/>
<evidence type="ECO:0000259" key="5">
    <source>
        <dbReference type="Pfam" id="PF20148"/>
    </source>
</evidence>
<dbReference type="InterPro" id="IPR001826">
    <property type="entry name" value="RHS"/>
</dbReference>
<accession>A0A2L1UVU1</accession>
<protein>
    <recommendedName>
        <fullName evidence="9">Type IV secretion protein Rhs</fullName>
    </recommendedName>
</protein>
<evidence type="ECO:0000313" key="7">
    <source>
        <dbReference type="EMBL" id="AVF37072.1"/>
    </source>
</evidence>
<dbReference type="PANTHER" id="PTHR32305">
    <property type="match status" value="1"/>
</dbReference>
<dbReference type="KEGG" id="rox:BV494_20120"/>
<evidence type="ECO:0000259" key="6">
    <source>
        <dbReference type="Pfam" id="PF25023"/>
    </source>
</evidence>
<organism evidence="7 8">
    <name type="scientific">Rahnella sikkimica</name>
    <dbReference type="NCBI Taxonomy" id="1805933"/>
    <lineage>
        <taxon>Bacteria</taxon>
        <taxon>Pseudomonadati</taxon>
        <taxon>Pseudomonadota</taxon>
        <taxon>Gammaproteobacteria</taxon>
        <taxon>Enterobacterales</taxon>
        <taxon>Yersiniaceae</taxon>
        <taxon>Rahnella</taxon>
    </lineage>
</organism>
<dbReference type="SUPFAM" id="SSF82171">
    <property type="entry name" value="DPP6 N-terminal domain-like"/>
    <property type="match status" value="1"/>
</dbReference>
<dbReference type="Gene3D" id="2.180.10.10">
    <property type="entry name" value="RHS repeat-associated core"/>
    <property type="match status" value="2"/>
</dbReference>
<dbReference type="InterPro" id="IPR056823">
    <property type="entry name" value="TEN-like_YD-shell"/>
</dbReference>
<keyword evidence="2" id="KW-0677">Repeat</keyword>
<dbReference type="PANTHER" id="PTHR32305:SF15">
    <property type="entry name" value="PROTEIN RHSA-RELATED"/>
    <property type="match status" value="1"/>
</dbReference>
<dbReference type="Pfam" id="PF25023">
    <property type="entry name" value="TEN_YD-shell"/>
    <property type="match status" value="1"/>
</dbReference>
<dbReference type="NCBIfam" id="TIGR03696">
    <property type="entry name" value="Rhs_assc_core"/>
    <property type="match status" value="1"/>
</dbReference>
<comment type="similarity">
    <text evidence="1">Belongs to the RHS family.</text>
</comment>
<evidence type="ECO:0000313" key="8">
    <source>
        <dbReference type="Proteomes" id="UP000239197"/>
    </source>
</evidence>
<keyword evidence="8" id="KW-1185">Reference proteome</keyword>
<dbReference type="Pfam" id="PF05593">
    <property type="entry name" value="RHS_repeat"/>
    <property type="match status" value="1"/>
</dbReference>
<dbReference type="Pfam" id="PF03527">
    <property type="entry name" value="RHS"/>
    <property type="match status" value="1"/>
</dbReference>
<gene>
    <name evidence="7" type="ORF">BV494_20120</name>
</gene>
<evidence type="ECO:0000259" key="4">
    <source>
        <dbReference type="Pfam" id="PF03527"/>
    </source>
</evidence>
<dbReference type="InterPro" id="IPR006530">
    <property type="entry name" value="YD"/>
</dbReference>
<reference evidence="8" key="1">
    <citation type="submission" date="2017-01" db="EMBL/GenBank/DDBJ databases">
        <title>Genome sequence of Rouxiella sp. ERMR1:05.</title>
        <authorList>
            <person name="Kumar R."/>
            <person name="Singh D."/>
            <person name="Kumar S."/>
        </authorList>
    </citation>
    <scope>NUCLEOTIDE SEQUENCE [LARGE SCALE GENOMIC DNA]</scope>
    <source>
        <strain evidence="8">ERMR1:05</strain>
    </source>
</reference>
<evidence type="ECO:0000256" key="3">
    <source>
        <dbReference type="SAM" id="MobiDB-lite"/>
    </source>
</evidence>